<dbReference type="Proteomes" id="UP001221757">
    <property type="component" value="Unassembled WGS sequence"/>
</dbReference>
<organism evidence="2 3">
    <name type="scientific">Mycena rosella</name>
    <name type="common">Pink bonnet</name>
    <name type="synonym">Agaricus rosellus</name>
    <dbReference type="NCBI Taxonomy" id="1033263"/>
    <lineage>
        <taxon>Eukaryota</taxon>
        <taxon>Fungi</taxon>
        <taxon>Dikarya</taxon>
        <taxon>Basidiomycota</taxon>
        <taxon>Agaricomycotina</taxon>
        <taxon>Agaricomycetes</taxon>
        <taxon>Agaricomycetidae</taxon>
        <taxon>Agaricales</taxon>
        <taxon>Marasmiineae</taxon>
        <taxon>Mycenaceae</taxon>
        <taxon>Mycena</taxon>
    </lineage>
</organism>
<keyword evidence="3" id="KW-1185">Reference proteome</keyword>
<reference evidence="2" key="1">
    <citation type="submission" date="2023-03" db="EMBL/GenBank/DDBJ databases">
        <title>Massive genome expansion in bonnet fungi (Mycena s.s.) driven by repeated elements and novel gene families across ecological guilds.</title>
        <authorList>
            <consortium name="Lawrence Berkeley National Laboratory"/>
            <person name="Harder C.B."/>
            <person name="Miyauchi S."/>
            <person name="Viragh M."/>
            <person name="Kuo A."/>
            <person name="Thoen E."/>
            <person name="Andreopoulos B."/>
            <person name="Lu D."/>
            <person name="Skrede I."/>
            <person name="Drula E."/>
            <person name="Henrissat B."/>
            <person name="Morin E."/>
            <person name="Kohler A."/>
            <person name="Barry K."/>
            <person name="LaButti K."/>
            <person name="Morin E."/>
            <person name="Salamov A."/>
            <person name="Lipzen A."/>
            <person name="Mereny Z."/>
            <person name="Hegedus B."/>
            <person name="Baldrian P."/>
            <person name="Stursova M."/>
            <person name="Weitz H."/>
            <person name="Taylor A."/>
            <person name="Grigoriev I.V."/>
            <person name="Nagy L.G."/>
            <person name="Martin F."/>
            <person name="Kauserud H."/>
        </authorList>
    </citation>
    <scope>NUCLEOTIDE SEQUENCE</scope>
    <source>
        <strain evidence="2">CBHHK067</strain>
    </source>
</reference>
<evidence type="ECO:0000313" key="2">
    <source>
        <dbReference type="EMBL" id="KAJ7704399.1"/>
    </source>
</evidence>
<protein>
    <recommendedName>
        <fullName evidence="4">Secreted protein</fullName>
    </recommendedName>
</protein>
<evidence type="ECO:0008006" key="4">
    <source>
        <dbReference type="Google" id="ProtNLM"/>
    </source>
</evidence>
<evidence type="ECO:0000313" key="3">
    <source>
        <dbReference type="Proteomes" id="UP001221757"/>
    </source>
</evidence>
<gene>
    <name evidence="2" type="ORF">B0H17DRAFT_1193644</name>
</gene>
<proteinExistence type="predicted"/>
<accession>A0AAD7GSP3</accession>
<dbReference type="EMBL" id="JARKIE010000010">
    <property type="protein sequence ID" value="KAJ7704399.1"/>
    <property type="molecule type" value="Genomic_DNA"/>
</dbReference>
<feature type="chain" id="PRO_5042224476" description="Secreted protein" evidence="1">
    <location>
        <begin position="19"/>
        <end position="101"/>
    </location>
</feature>
<dbReference type="AlphaFoldDB" id="A0AAD7GSP3"/>
<comment type="caution">
    <text evidence="2">The sequence shown here is derived from an EMBL/GenBank/DDBJ whole genome shotgun (WGS) entry which is preliminary data.</text>
</comment>
<keyword evidence="1" id="KW-0732">Signal</keyword>
<sequence length="101" mass="11099">MRFTPALLVLAAIATAVADNCAICPEALPPAFAHVSWKLVWNSQFVANDTMFCGYRGKEKGLARPLYTFCTYTNEGVFIENYLSLRACPQTAKVGECHVPP</sequence>
<feature type="signal peptide" evidence="1">
    <location>
        <begin position="1"/>
        <end position="18"/>
    </location>
</feature>
<name>A0AAD7GSP3_MYCRO</name>
<evidence type="ECO:0000256" key="1">
    <source>
        <dbReference type="SAM" id="SignalP"/>
    </source>
</evidence>